<dbReference type="Proteomes" id="UP000007014">
    <property type="component" value="Chromosome 18"/>
</dbReference>
<dbReference type="HAMAP" id="MF_00711">
    <property type="entry name" value="GcvP"/>
    <property type="match status" value="1"/>
</dbReference>
<dbReference type="InterPro" id="IPR015422">
    <property type="entry name" value="PyrdxlP-dep_Trfase_small"/>
</dbReference>
<dbReference type="HOGENOM" id="CLU_004620_3_2_1"/>
<evidence type="ECO:0000259" key="9">
    <source>
        <dbReference type="Pfam" id="PF02347"/>
    </source>
</evidence>
<name>M1V6U1_CYAM1</name>
<dbReference type="EMBL" id="AP006500">
    <property type="protein sequence ID" value="BAM82500.1"/>
    <property type="molecule type" value="Genomic_DNA"/>
</dbReference>
<reference evidence="11 12" key="2">
    <citation type="journal article" date="2007" name="BMC Biol.">
        <title>A 100%-complete sequence reveals unusually simple genomic features in the hot-spring red alga Cyanidioschyzon merolae.</title>
        <authorList>
            <person name="Nozaki H."/>
            <person name="Takano H."/>
            <person name="Misumi O."/>
            <person name="Terasawa K."/>
            <person name="Matsuzaki M."/>
            <person name="Maruyama S."/>
            <person name="Nishida K."/>
            <person name="Yagisawa F."/>
            <person name="Yoshida Y."/>
            <person name="Fujiwara T."/>
            <person name="Takio S."/>
            <person name="Tamura K."/>
            <person name="Chung S.J."/>
            <person name="Nakamura S."/>
            <person name="Kuroiwa H."/>
            <person name="Tanaka K."/>
            <person name="Sato N."/>
            <person name="Kuroiwa T."/>
        </authorList>
    </citation>
    <scope>NUCLEOTIDE SEQUENCE [LARGE SCALE GENOMIC DNA]</scope>
    <source>
        <strain evidence="11 12">10D</strain>
    </source>
</reference>
<dbReference type="GO" id="GO:0004375">
    <property type="term" value="F:glycine dehydrogenase (decarboxylating) activity"/>
    <property type="evidence" value="ECO:0007669"/>
    <property type="project" value="UniProtKB-UniRule"/>
</dbReference>
<keyword evidence="7" id="KW-0496">Mitochondrion</keyword>
<dbReference type="RefSeq" id="XP_005538536.1">
    <property type="nucleotide sequence ID" value="XM_005538479.1"/>
</dbReference>
<evidence type="ECO:0000256" key="1">
    <source>
        <dbReference type="ARBA" id="ARBA00001933"/>
    </source>
</evidence>
<dbReference type="CDD" id="cd00613">
    <property type="entry name" value="GDC-P"/>
    <property type="match status" value="2"/>
</dbReference>
<keyword evidence="4 7" id="KW-0560">Oxidoreductase</keyword>
<keyword evidence="12" id="KW-1185">Reference proteome</keyword>
<dbReference type="OMA" id="RNLICTC"/>
<keyword evidence="7" id="KW-0809">Transit peptide</keyword>
<dbReference type="GeneID" id="16996883"/>
<dbReference type="PANTHER" id="PTHR11773:SF1">
    <property type="entry name" value="GLYCINE DEHYDROGENASE (DECARBOXYLATING), MITOCHONDRIAL"/>
    <property type="match status" value="1"/>
</dbReference>
<dbReference type="FunFam" id="3.90.1150.10:FF:000007">
    <property type="entry name" value="Glycine dehydrogenase (decarboxylating), mitochondrial"/>
    <property type="match status" value="1"/>
</dbReference>
<dbReference type="GO" id="GO:0016594">
    <property type="term" value="F:glycine binding"/>
    <property type="evidence" value="ECO:0007669"/>
    <property type="project" value="TreeGrafter"/>
</dbReference>
<dbReference type="KEGG" id="cme:CYME_CMR282C"/>
<dbReference type="SUPFAM" id="SSF53383">
    <property type="entry name" value="PLP-dependent transferases"/>
    <property type="match status" value="2"/>
</dbReference>
<dbReference type="Pfam" id="PF02347">
    <property type="entry name" value="GDC-P"/>
    <property type="match status" value="2"/>
</dbReference>
<comment type="function">
    <text evidence="7">The glycine cleavage system catalyzes the degradation of glycine.</text>
</comment>
<dbReference type="InterPro" id="IPR049315">
    <property type="entry name" value="GDC-P_N"/>
</dbReference>
<dbReference type="GO" id="GO:0005739">
    <property type="term" value="C:mitochondrion"/>
    <property type="evidence" value="ECO:0007669"/>
    <property type="project" value="UniProtKB-SubCell"/>
</dbReference>
<dbReference type="InterPro" id="IPR015421">
    <property type="entry name" value="PyrdxlP-dep_Trfase_major"/>
</dbReference>
<evidence type="ECO:0000259" key="10">
    <source>
        <dbReference type="Pfam" id="PF21478"/>
    </source>
</evidence>
<feature type="domain" description="Glycine cleavage system P-protein N-terminal" evidence="9">
    <location>
        <begin position="87"/>
        <end position="512"/>
    </location>
</feature>
<evidence type="ECO:0000256" key="2">
    <source>
        <dbReference type="ARBA" id="ARBA00010756"/>
    </source>
</evidence>
<accession>M1V6U1</accession>
<evidence type="ECO:0000256" key="5">
    <source>
        <dbReference type="ARBA" id="ARBA00049026"/>
    </source>
</evidence>
<comment type="cofactor">
    <cofactor evidence="1 6 7">
        <name>pyridoxal 5'-phosphate</name>
        <dbReference type="ChEBI" id="CHEBI:597326"/>
    </cofactor>
</comment>
<comment type="catalytic activity">
    <reaction evidence="5 7">
        <text>N(6)-[(R)-lipoyl]-L-lysyl-[glycine-cleavage complex H protein] + glycine + H(+) = N(6)-[(R)-S(8)-aminomethyldihydrolipoyl]-L-lysyl-[glycine-cleavage complex H protein] + CO2</text>
        <dbReference type="Rhea" id="RHEA:24304"/>
        <dbReference type="Rhea" id="RHEA-COMP:10494"/>
        <dbReference type="Rhea" id="RHEA-COMP:10495"/>
        <dbReference type="ChEBI" id="CHEBI:15378"/>
        <dbReference type="ChEBI" id="CHEBI:16526"/>
        <dbReference type="ChEBI" id="CHEBI:57305"/>
        <dbReference type="ChEBI" id="CHEBI:83099"/>
        <dbReference type="ChEBI" id="CHEBI:83143"/>
        <dbReference type="EC" id="1.4.4.2"/>
    </reaction>
</comment>
<gene>
    <name evidence="11" type="ORF">CYME_CMR282C</name>
</gene>
<proteinExistence type="inferred from homology"/>
<dbReference type="NCBIfam" id="TIGR00461">
    <property type="entry name" value="gcvP"/>
    <property type="match status" value="1"/>
</dbReference>
<sequence>MFRLLLTRVSGSVTRRRALGADTQRWLNSARSRYHTGNSVVGAPVRGVGVAGAYHSLRSALSWRLQAEFRRGASSSAFAPLDLFYKRHTGSGNPEANEKMLQVLGVKSIEELMDQTIPKSIRTTRKLSVGPKRAESEVLAELRQIAKQNELRRNFIGCGYYGTIMPPVIQRNILENPAWYTQYTPYQAEVAQGRLESLLNFQTMVGDLTGLPIANASLLDEGTAAAEAMSMCAAVSKRKKLRFFVDKDVHPQTIAVMKVRAEPMDIELVVDNWQQVQWDGADLCGALVQYPATDGTIHDYTSFVENAHAHGTRVVVASDLLALTMLRPPGEWGADIAVGSAQRFGVPMGYGGPSAAFFACRDDLKRLMPGRIIGISRDAQGKPALRMALQTREQHIRRDKATSNVCTAQALLANISAMYGLYHGPDGLRAIANRVQRFARTFAAAVGVGVSEKAAIFDTVRIDYPTTEAAQAVLARCDAAKLNVRSLGPRSISVSFDETHTRDDLQELVSAFRGPQRPCSGEELEQIAASLPPSGFGGLEPNLAQAFERTTAYMTHPVFHEYRTEHKMLRYIHQLAAKDLSLVHSMIPLGSCTMKLNATSEMIPVSWPEFSLPHPFTPPEQLRGYQRLFADLERDLADITGFAAVSLQPNSGAQGEYAGLMTFLAYHKARGQHQRKVCIVPTSAHGTNPASAKMAGMRIIPVGTDAQGNIDIAELRARAEQHRDQLAAAMITYPSTHGVFEEGIKEICDIIHTNGGLVYIDGANLNAQMGLTSPAEIGGDACHLNLHKTLTIPHGGGGPGVGAIAVTEALAPFLPSHPVRPVASAHPDTAIGPIAAAPYGSASILPIVWMFVKMMGSDGLREASEQAILNANYMAARLSPAYPILYRGKHGRCAHEFILDLRPFKLSAGVTESDVAKRLQDYGFHSPTMSWPVAGTLMIEPTESESIDELDRFCDAMLMIREEIRQIEQGRWDPQHNPLKYAPHTAEVVSADTWDRPYPREIGAFPASWLYARGKFWPRTSRIDDVYGDRNLVCSCPPVPEMMHPSTTGSAARSGTDEGRVRTAVASS</sequence>
<keyword evidence="3 6" id="KW-0663">Pyridoxal phosphate</keyword>
<dbReference type="InterPro" id="IPR003437">
    <property type="entry name" value="GcvP"/>
</dbReference>
<dbReference type="AlphaFoldDB" id="M1V6U1"/>
<dbReference type="GO" id="GO:0009941">
    <property type="term" value="C:chloroplast envelope"/>
    <property type="evidence" value="ECO:0007669"/>
    <property type="project" value="TreeGrafter"/>
</dbReference>
<evidence type="ECO:0000313" key="11">
    <source>
        <dbReference type="EMBL" id="BAM82500.1"/>
    </source>
</evidence>
<protein>
    <recommendedName>
        <fullName evidence="7">Glycine cleavage system P protein</fullName>
        <ecNumber evidence="7">1.4.4.2</ecNumber>
    </recommendedName>
</protein>
<dbReference type="Gramene" id="CMR282CT">
    <property type="protein sequence ID" value="CMR282CT"/>
    <property type="gene ID" value="CMR282C"/>
</dbReference>
<dbReference type="STRING" id="280699.M1V6U1"/>
<feature type="domain" description="Glycine dehydrogenase C-terminal" evidence="10">
    <location>
        <begin position="863"/>
        <end position="984"/>
    </location>
</feature>
<dbReference type="InterPro" id="IPR049316">
    <property type="entry name" value="GDC-P_C"/>
</dbReference>
<dbReference type="InterPro" id="IPR015424">
    <property type="entry name" value="PyrdxlP-dep_Trfase"/>
</dbReference>
<evidence type="ECO:0000256" key="7">
    <source>
        <dbReference type="RuleBase" id="RU364056"/>
    </source>
</evidence>
<evidence type="ECO:0000313" key="12">
    <source>
        <dbReference type="Proteomes" id="UP000007014"/>
    </source>
</evidence>
<dbReference type="FunFam" id="3.40.640.10:FF:000007">
    <property type="entry name" value="glycine dehydrogenase (Decarboxylating), mitochondrial"/>
    <property type="match status" value="1"/>
</dbReference>
<evidence type="ECO:0000256" key="3">
    <source>
        <dbReference type="ARBA" id="ARBA00022898"/>
    </source>
</evidence>
<reference evidence="11 12" key="1">
    <citation type="journal article" date="2004" name="Nature">
        <title>Genome sequence of the ultrasmall unicellular red alga Cyanidioschyzon merolae 10D.</title>
        <authorList>
            <person name="Matsuzaki M."/>
            <person name="Misumi O."/>
            <person name="Shin-i T."/>
            <person name="Maruyama S."/>
            <person name="Takahara M."/>
            <person name="Miyagishima S."/>
            <person name="Mori T."/>
            <person name="Nishida K."/>
            <person name="Yagisawa F."/>
            <person name="Nishida K."/>
            <person name="Yoshida Y."/>
            <person name="Nishimura Y."/>
            <person name="Nakao S."/>
            <person name="Kobayashi T."/>
            <person name="Momoyama Y."/>
            <person name="Higashiyama T."/>
            <person name="Minoda A."/>
            <person name="Sano M."/>
            <person name="Nomoto H."/>
            <person name="Oishi K."/>
            <person name="Hayashi H."/>
            <person name="Ohta F."/>
            <person name="Nishizaka S."/>
            <person name="Haga S."/>
            <person name="Miura S."/>
            <person name="Morishita T."/>
            <person name="Kabeya Y."/>
            <person name="Terasawa K."/>
            <person name="Suzuki Y."/>
            <person name="Ishii Y."/>
            <person name="Asakawa S."/>
            <person name="Takano H."/>
            <person name="Ohta N."/>
            <person name="Kuroiwa H."/>
            <person name="Tanaka K."/>
            <person name="Shimizu N."/>
            <person name="Sugano S."/>
            <person name="Sato N."/>
            <person name="Nozaki H."/>
            <person name="Ogasawara N."/>
            <person name="Kohara Y."/>
            <person name="Kuroiwa T."/>
        </authorList>
    </citation>
    <scope>NUCLEOTIDE SEQUENCE [LARGE SCALE GENOMIC DNA]</scope>
    <source>
        <strain evidence="11 12">10D</strain>
    </source>
</reference>
<feature type="domain" description="Glycine cleavage system P-protein N-terminal" evidence="9">
    <location>
        <begin position="559"/>
        <end position="815"/>
    </location>
</feature>
<dbReference type="FunFam" id="3.40.640.10:FF:000005">
    <property type="entry name" value="Glycine dehydrogenase (decarboxylating), mitochondrial"/>
    <property type="match status" value="1"/>
</dbReference>
<evidence type="ECO:0000256" key="8">
    <source>
        <dbReference type="SAM" id="MobiDB-lite"/>
    </source>
</evidence>
<dbReference type="eggNOG" id="KOG2040">
    <property type="taxonomic scope" value="Eukaryota"/>
</dbReference>
<dbReference type="OrthoDB" id="6537869at2759"/>
<feature type="modified residue" description="N6-(pyridoxal phosphate)lysine" evidence="6">
    <location>
        <position position="788"/>
    </location>
</feature>
<evidence type="ECO:0000256" key="4">
    <source>
        <dbReference type="ARBA" id="ARBA00023002"/>
    </source>
</evidence>
<comment type="subcellular location">
    <subcellularLocation>
        <location evidence="7">Mitochondrion</location>
    </subcellularLocation>
</comment>
<dbReference type="Pfam" id="PF21478">
    <property type="entry name" value="GcvP2_C"/>
    <property type="match status" value="1"/>
</dbReference>
<organism evidence="11 12">
    <name type="scientific">Cyanidioschyzon merolae (strain NIES-3377 / 10D)</name>
    <name type="common">Unicellular red alga</name>
    <dbReference type="NCBI Taxonomy" id="280699"/>
    <lineage>
        <taxon>Eukaryota</taxon>
        <taxon>Rhodophyta</taxon>
        <taxon>Bangiophyceae</taxon>
        <taxon>Cyanidiales</taxon>
        <taxon>Cyanidiaceae</taxon>
        <taxon>Cyanidioschyzon</taxon>
    </lineage>
</organism>
<comment type="subunit">
    <text evidence="7">The glycine cleavage system is composed of four proteins: P, T, L and H.</text>
</comment>
<feature type="region of interest" description="Disordered" evidence="8">
    <location>
        <begin position="1043"/>
        <end position="1068"/>
    </location>
</feature>
<dbReference type="GO" id="GO:0005960">
    <property type="term" value="C:glycine cleavage complex"/>
    <property type="evidence" value="ECO:0007669"/>
    <property type="project" value="TreeGrafter"/>
</dbReference>
<dbReference type="InterPro" id="IPR020581">
    <property type="entry name" value="GDC_P"/>
</dbReference>
<dbReference type="EC" id="1.4.4.2" evidence="7"/>
<dbReference type="Gene3D" id="3.90.1150.10">
    <property type="entry name" value="Aspartate Aminotransferase, domain 1"/>
    <property type="match status" value="1"/>
</dbReference>
<dbReference type="GO" id="GO:0030170">
    <property type="term" value="F:pyridoxal phosphate binding"/>
    <property type="evidence" value="ECO:0007669"/>
    <property type="project" value="TreeGrafter"/>
</dbReference>
<dbReference type="PANTHER" id="PTHR11773">
    <property type="entry name" value="GLYCINE DEHYDROGENASE, DECARBOXYLATING"/>
    <property type="match status" value="1"/>
</dbReference>
<dbReference type="Gene3D" id="3.40.640.10">
    <property type="entry name" value="Type I PLP-dependent aspartate aminotransferase-like (Major domain)"/>
    <property type="match status" value="2"/>
</dbReference>
<comment type="similarity">
    <text evidence="2 7">Belongs to the GcvP family.</text>
</comment>
<evidence type="ECO:0000256" key="6">
    <source>
        <dbReference type="PIRSR" id="PIRSR603437-50"/>
    </source>
</evidence>
<dbReference type="GO" id="GO:0019464">
    <property type="term" value="P:glycine decarboxylation via glycine cleavage system"/>
    <property type="evidence" value="ECO:0007669"/>
    <property type="project" value="TreeGrafter"/>
</dbReference>